<dbReference type="AlphaFoldDB" id="A0A0K2V6F3"/>
<organism evidence="1">
    <name type="scientific">Lepeophtheirus salmonis</name>
    <name type="common">Salmon louse</name>
    <name type="synonym">Caligus salmonis</name>
    <dbReference type="NCBI Taxonomy" id="72036"/>
    <lineage>
        <taxon>Eukaryota</taxon>
        <taxon>Metazoa</taxon>
        <taxon>Ecdysozoa</taxon>
        <taxon>Arthropoda</taxon>
        <taxon>Crustacea</taxon>
        <taxon>Multicrustacea</taxon>
        <taxon>Hexanauplia</taxon>
        <taxon>Copepoda</taxon>
        <taxon>Siphonostomatoida</taxon>
        <taxon>Caligidae</taxon>
        <taxon>Lepeophtheirus</taxon>
    </lineage>
</organism>
<accession>A0A0K2V6F3</accession>
<sequence>MLKRAKFAYFNLLVIETSEEIIFSIFVIKSFNNSNYLLHLSSEDAKFVFELS</sequence>
<evidence type="ECO:0000313" key="1">
    <source>
        <dbReference type="EMBL" id="CDW45737.1"/>
    </source>
</evidence>
<name>A0A0K2V6F3_LEPSM</name>
<reference evidence="1" key="1">
    <citation type="submission" date="2014-05" db="EMBL/GenBank/DDBJ databases">
        <authorList>
            <person name="Chronopoulou M."/>
        </authorList>
    </citation>
    <scope>NUCLEOTIDE SEQUENCE</scope>
    <source>
        <tissue evidence="1">Whole organism</tissue>
    </source>
</reference>
<dbReference type="EMBL" id="HACA01028376">
    <property type="protein sequence ID" value="CDW45737.1"/>
    <property type="molecule type" value="Transcribed_RNA"/>
</dbReference>
<protein>
    <submittedName>
        <fullName evidence="1">Uncharacterized protein</fullName>
    </submittedName>
</protein>
<proteinExistence type="predicted"/>